<comment type="caution">
    <text evidence="1">The sequence shown here is derived from an EMBL/GenBank/DDBJ whole genome shotgun (WGS) entry which is preliminary data.</text>
</comment>
<dbReference type="EMBL" id="RCOS01000017">
    <property type="protein sequence ID" value="RSN78415.1"/>
    <property type="molecule type" value="Genomic_DNA"/>
</dbReference>
<organism evidence="1 2">
    <name type="scientific">Candidatus Methanodesulfokora washburnensis</name>
    <dbReference type="NCBI Taxonomy" id="2478471"/>
    <lineage>
        <taxon>Archaea</taxon>
        <taxon>Thermoproteota</taxon>
        <taxon>Candidatus Korarchaeia</taxon>
        <taxon>Candidatus Korarchaeia incertae sedis</taxon>
        <taxon>Candidatus Methanodesulfokora</taxon>
    </lineage>
</organism>
<evidence type="ECO:0000313" key="2">
    <source>
        <dbReference type="Proteomes" id="UP000277582"/>
    </source>
</evidence>
<sequence length="257" mass="27694">MATHLAAYLVSDYGKTEVELPVVKDDVLTQTAPTRFMVPVGLNNVHWAYAAGVNLTEAYLKSPSLEVRRHKPRIIPGSYGALNLDLNKIPVWKPIRPLTLSETEELSVIASYGGAAAAYNLALVALGPPALPPVPAGEIRMVKLTSNTTLTAGVWTTCIMTPEVALEVGTYALVGFIPISAGALAARAIFTGQYWRPGVPAIAGSDPGARVINDKYLKELQFYEMGRFTHNSPPMFQFLSSSADTSEIVYAYIVKVA</sequence>
<keyword evidence="2" id="KW-1185">Reference proteome</keyword>
<protein>
    <submittedName>
        <fullName evidence="1">Uncharacterized protein</fullName>
    </submittedName>
</protein>
<proteinExistence type="predicted"/>
<dbReference type="RefSeq" id="WP_125670144.1">
    <property type="nucleotide sequence ID" value="NZ_RCOS01000017.1"/>
</dbReference>
<reference evidence="1 2" key="1">
    <citation type="submission" date="2018-10" db="EMBL/GenBank/DDBJ databases">
        <title>Co-occurring genomic capacity for anaerobic methane metabolism and dissimilatory sulfite reduction discovered in the Korarchaeota.</title>
        <authorList>
            <person name="Mckay L.J."/>
            <person name="Dlakic M."/>
            <person name="Fields M.W."/>
            <person name="Delmont T.O."/>
            <person name="Eren A.M."/>
            <person name="Jay Z.J."/>
            <person name="Klingelsmith K.B."/>
            <person name="Rusch D.B."/>
            <person name="Inskeep W.P."/>
        </authorList>
    </citation>
    <scope>NUCLEOTIDE SEQUENCE [LARGE SCALE GENOMIC DNA]</scope>
    <source>
        <strain evidence="1 2">MDKW</strain>
    </source>
</reference>
<gene>
    <name evidence="1" type="ORF">D6D85_00910</name>
</gene>
<accession>A0A3R9RA68</accession>
<dbReference type="AlphaFoldDB" id="A0A3R9RA68"/>
<evidence type="ECO:0000313" key="1">
    <source>
        <dbReference type="EMBL" id="RSN78415.1"/>
    </source>
</evidence>
<dbReference type="Proteomes" id="UP000277582">
    <property type="component" value="Unassembled WGS sequence"/>
</dbReference>
<name>A0A3R9RA68_9CREN</name>